<keyword evidence="8 15" id="KW-0547">Nucleotide-binding</keyword>
<accession>A0A1R2AUZ3</accession>
<dbReference type="EC" id="2.7.11.1" evidence="3"/>
<evidence type="ECO:0000256" key="16">
    <source>
        <dbReference type="RuleBase" id="RU000304"/>
    </source>
</evidence>
<dbReference type="InterPro" id="IPR008271">
    <property type="entry name" value="Ser/Thr_kinase_AS"/>
</dbReference>
<keyword evidence="7" id="KW-0677">Repeat</keyword>
<dbReference type="GO" id="GO:0004674">
    <property type="term" value="F:protein serine/threonine kinase activity"/>
    <property type="evidence" value="ECO:0007669"/>
    <property type="project" value="UniProtKB-KW"/>
</dbReference>
<protein>
    <recommendedName>
        <fullName evidence="3">non-specific serine/threonine protein kinase</fullName>
        <ecNumber evidence="3">2.7.11.1</ecNumber>
    </recommendedName>
</protein>
<dbReference type="InterPro" id="IPR050205">
    <property type="entry name" value="CDPK_Ser/Thr_kinases"/>
</dbReference>
<name>A0A1R2AUZ3_9CILI</name>
<dbReference type="PROSITE" id="PS00107">
    <property type="entry name" value="PROTEIN_KINASE_ATP"/>
    <property type="match status" value="1"/>
</dbReference>
<dbReference type="SUPFAM" id="SSF56112">
    <property type="entry name" value="Protein kinase-like (PK-like)"/>
    <property type="match status" value="1"/>
</dbReference>
<comment type="similarity">
    <text evidence="12">Belongs to the protein kinase superfamily. Ser/Thr protein kinase family. CDPK subfamily.</text>
</comment>
<dbReference type="CDD" id="cd05117">
    <property type="entry name" value="STKc_CAMK"/>
    <property type="match status" value="1"/>
</dbReference>
<keyword evidence="6" id="KW-0479">Metal-binding</keyword>
<keyword evidence="4 16" id="KW-0723">Serine/threonine-protein kinase</keyword>
<dbReference type="EMBL" id="MPUH01001350">
    <property type="protein sequence ID" value="OMJ68317.1"/>
    <property type="molecule type" value="Genomic_DNA"/>
</dbReference>
<dbReference type="PROSITE" id="PS50222">
    <property type="entry name" value="EF_HAND_2"/>
    <property type="match status" value="2"/>
</dbReference>
<feature type="domain" description="EF-hand" evidence="18">
    <location>
        <begin position="330"/>
        <end position="365"/>
    </location>
</feature>
<dbReference type="GO" id="GO:0005524">
    <property type="term" value="F:ATP binding"/>
    <property type="evidence" value="ECO:0007669"/>
    <property type="project" value="UniProtKB-UniRule"/>
</dbReference>
<keyword evidence="20" id="KW-1185">Reference proteome</keyword>
<dbReference type="Proteomes" id="UP000187209">
    <property type="component" value="Unassembled WGS sequence"/>
</dbReference>
<reference evidence="19 20" key="1">
    <citation type="submission" date="2016-11" db="EMBL/GenBank/DDBJ databases">
        <title>The macronuclear genome of Stentor coeruleus: a giant cell with tiny introns.</title>
        <authorList>
            <person name="Slabodnick M."/>
            <person name="Ruby J.G."/>
            <person name="Reiff S.B."/>
            <person name="Swart E.C."/>
            <person name="Gosai S."/>
            <person name="Prabakaran S."/>
            <person name="Witkowska E."/>
            <person name="Larue G.E."/>
            <person name="Fisher S."/>
            <person name="Freeman R.M."/>
            <person name="Gunawardena J."/>
            <person name="Chu W."/>
            <person name="Stover N.A."/>
            <person name="Gregory B.D."/>
            <person name="Nowacki M."/>
            <person name="Derisi J."/>
            <person name="Roy S.W."/>
            <person name="Marshall W.F."/>
            <person name="Sood P."/>
        </authorList>
    </citation>
    <scope>NUCLEOTIDE SEQUENCE [LARGE SCALE GENOMIC DNA]</scope>
    <source>
        <strain evidence="19">WM001</strain>
    </source>
</reference>
<feature type="binding site" evidence="15">
    <location>
        <position position="61"/>
    </location>
    <ligand>
        <name>ATP</name>
        <dbReference type="ChEBI" id="CHEBI:30616"/>
    </ligand>
</feature>
<dbReference type="SMART" id="SM00220">
    <property type="entry name" value="S_TKc"/>
    <property type="match status" value="1"/>
</dbReference>
<dbReference type="Pfam" id="PF13499">
    <property type="entry name" value="EF-hand_7"/>
    <property type="match status" value="2"/>
</dbReference>
<dbReference type="GO" id="GO:0005509">
    <property type="term" value="F:calcium ion binding"/>
    <property type="evidence" value="ECO:0007669"/>
    <property type="project" value="InterPro"/>
</dbReference>
<comment type="cofactor">
    <cofactor evidence="1">
        <name>Mg(2+)</name>
        <dbReference type="ChEBI" id="CHEBI:18420"/>
    </cofactor>
</comment>
<dbReference type="PANTHER" id="PTHR24349">
    <property type="entry name" value="SERINE/THREONINE-PROTEIN KINASE"/>
    <property type="match status" value="1"/>
</dbReference>
<evidence type="ECO:0000256" key="15">
    <source>
        <dbReference type="PROSITE-ProRule" id="PRU10141"/>
    </source>
</evidence>
<dbReference type="InterPro" id="IPR011009">
    <property type="entry name" value="Kinase-like_dom_sf"/>
</dbReference>
<keyword evidence="5" id="KW-0808">Transferase</keyword>
<evidence type="ECO:0000256" key="11">
    <source>
        <dbReference type="ARBA" id="ARBA00022840"/>
    </source>
</evidence>
<comment type="catalytic activity">
    <reaction evidence="13">
        <text>L-threonyl-[protein] + ATP = O-phospho-L-threonyl-[protein] + ADP + H(+)</text>
        <dbReference type="Rhea" id="RHEA:46608"/>
        <dbReference type="Rhea" id="RHEA-COMP:11060"/>
        <dbReference type="Rhea" id="RHEA-COMP:11605"/>
        <dbReference type="ChEBI" id="CHEBI:15378"/>
        <dbReference type="ChEBI" id="CHEBI:30013"/>
        <dbReference type="ChEBI" id="CHEBI:30616"/>
        <dbReference type="ChEBI" id="CHEBI:61977"/>
        <dbReference type="ChEBI" id="CHEBI:456216"/>
        <dbReference type="EC" id="2.7.11.1"/>
    </reaction>
</comment>
<evidence type="ECO:0000256" key="14">
    <source>
        <dbReference type="ARBA" id="ARBA00048679"/>
    </source>
</evidence>
<dbReference type="Gene3D" id="1.10.510.10">
    <property type="entry name" value="Transferase(Phosphotransferase) domain 1"/>
    <property type="match status" value="1"/>
</dbReference>
<evidence type="ECO:0000256" key="1">
    <source>
        <dbReference type="ARBA" id="ARBA00001946"/>
    </source>
</evidence>
<dbReference type="FunFam" id="3.30.200.20:FF:000315">
    <property type="entry name" value="Calcium-dependent protein kinase 3"/>
    <property type="match status" value="1"/>
</dbReference>
<dbReference type="InterPro" id="IPR000719">
    <property type="entry name" value="Prot_kinase_dom"/>
</dbReference>
<evidence type="ECO:0000259" key="18">
    <source>
        <dbReference type="PROSITE" id="PS50222"/>
    </source>
</evidence>
<evidence type="ECO:0000256" key="3">
    <source>
        <dbReference type="ARBA" id="ARBA00012513"/>
    </source>
</evidence>
<feature type="domain" description="EF-hand" evidence="18">
    <location>
        <begin position="401"/>
        <end position="436"/>
    </location>
</feature>
<dbReference type="SUPFAM" id="SSF47473">
    <property type="entry name" value="EF-hand"/>
    <property type="match status" value="1"/>
</dbReference>
<evidence type="ECO:0000256" key="12">
    <source>
        <dbReference type="ARBA" id="ARBA00024334"/>
    </source>
</evidence>
<keyword evidence="11 15" id="KW-0067">ATP-binding</keyword>
<evidence type="ECO:0000313" key="20">
    <source>
        <dbReference type="Proteomes" id="UP000187209"/>
    </source>
</evidence>
<dbReference type="Gene3D" id="3.30.200.20">
    <property type="entry name" value="Phosphorylase Kinase, domain 1"/>
    <property type="match status" value="1"/>
</dbReference>
<dbReference type="InterPro" id="IPR011992">
    <property type="entry name" value="EF-hand-dom_pair"/>
</dbReference>
<comment type="caution">
    <text evidence="19">The sequence shown here is derived from an EMBL/GenBank/DDBJ whole genome shotgun (WGS) entry which is preliminary data.</text>
</comment>
<dbReference type="PROSITE" id="PS50011">
    <property type="entry name" value="PROTEIN_KINASE_DOM"/>
    <property type="match status" value="1"/>
</dbReference>
<feature type="domain" description="Protein kinase" evidence="17">
    <location>
        <begin position="30"/>
        <end position="288"/>
    </location>
</feature>
<dbReference type="InterPro" id="IPR002048">
    <property type="entry name" value="EF_hand_dom"/>
</dbReference>
<organism evidence="19 20">
    <name type="scientific">Stentor coeruleus</name>
    <dbReference type="NCBI Taxonomy" id="5963"/>
    <lineage>
        <taxon>Eukaryota</taxon>
        <taxon>Sar</taxon>
        <taxon>Alveolata</taxon>
        <taxon>Ciliophora</taxon>
        <taxon>Postciliodesmatophora</taxon>
        <taxon>Heterotrichea</taxon>
        <taxon>Heterotrichida</taxon>
        <taxon>Stentoridae</taxon>
        <taxon>Stentor</taxon>
    </lineage>
</organism>
<dbReference type="Pfam" id="PF00069">
    <property type="entry name" value="Pkinase"/>
    <property type="match status" value="1"/>
</dbReference>
<evidence type="ECO:0000256" key="5">
    <source>
        <dbReference type="ARBA" id="ARBA00022679"/>
    </source>
</evidence>
<dbReference type="InterPro" id="IPR017441">
    <property type="entry name" value="Protein_kinase_ATP_BS"/>
</dbReference>
<dbReference type="FunFam" id="1.10.238.10:FF:000003">
    <property type="entry name" value="Calmodulin A"/>
    <property type="match status" value="1"/>
</dbReference>
<sequence>MGACLANNNDCSPFPKAIAQSNGLPIEQVYKLTKKIGGGAFGTVWLAQRKDNSKCKFAIKKINKKEVQETEINLLRREIDILKEVDHPNIIKFYETYEDSNFIYIVMEYCSGGELFTKITSQGYLHENEAKLYMNKMLMAVSHLHSLKIVHRDLKTENFIFDSKCASKELKLVDFGLSNKFSRNFEQMHSQVGTIYYVAPEVLKGNYNNKCDLWSLGVLMFTMLSGDLPFYDESLPEVYRKLNSGLYSFSSKNWESVSGTAKDLISNLLVVNPEDRFSAIDALSHEWFNSLQRCESLMTASIYESFKNFRRHSMFQREALRVMVKHVPEEKLEKLKKLFFSLDKSRSGLVKTEDLIKSMKKLGNLNEKEIADVISSMESNQNGMIYYSDFISAALLAKKEIMEEALWLTFKQLDADNKGCITESSLKKSFECMGRNITDEQIQDIIVTVNETGGLITYDDFKEIIFRTTEGQSL</sequence>
<dbReference type="Gene3D" id="1.10.238.10">
    <property type="entry name" value="EF-hand"/>
    <property type="match status" value="2"/>
</dbReference>
<dbReference type="FunFam" id="1.10.510.10:FF:000571">
    <property type="entry name" value="Maternal embryonic leucine zipper kinase"/>
    <property type="match status" value="1"/>
</dbReference>
<gene>
    <name evidence="19" type="ORF">SteCoe_34268</name>
</gene>
<evidence type="ECO:0000256" key="2">
    <source>
        <dbReference type="ARBA" id="ARBA00011245"/>
    </source>
</evidence>
<evidence type="ECO:0000259" key="17">
    <source>
        <dbReference type="PROSITE" id="PS50011"/>
    </source>
</evidence>
<keyword evidence="10" id="KW-0106">Calcium</keyword>
<evidence type="ECO:0000256" key="13">
    <source>
        <dbReference type="ARBA" id="ARBA00047899"/>
    </source>
</evidence>
<evidence type="ECO:0000256" key="8">
    <source>
        <dbReference type="ARBA" id="ARBA00022741"/>
    </source>
</evidence>
<comment type="subunit">
    <text evidence="2">Monomer.</text>
</comment>
<dbReference type="PROSITE" id="PS00108">
    <property type="entry name" value="PROTEIN_KINASE_ST"/>
    <property type="match status" value="1"/>
</dbReference>
<dbReference type="AlphaFoldDB" id="A0A1R2AUZ3"/>
<proteinExistence type="inferred from homology"/>
<evidence type="ECO:0000313" key="19">
    <source>
        <dbReference type="EMBL" id="OMJ68317.1"/>
    </source>
</evidence>
<evidence type="ECO:0000256" key="9">
    <source>
        <dbReference type="ARBA" id="ARBA00022777"/>
    </source>
</evidence>
<keyword evidence="9" id="KW-0418">Kinase</keyword>
<dbReference type="OrthoDB" id="289693at2759"/>
<evidence type="ECO:0000256" key="7">
    <source>
        <dbReference type="ARBA" id="ARBA00022737"/>
    </source>
</evidence>
<comment type="catalytic activity">
    <reaction evidence="14">
        <text>L-seryl-[protein] + ATP = O-phospho-L-seryl-[protein] + ADP + H(+)</text>
        <dbReference type="Rhea" id="RHEA:17989"/>
        <dbReference type="Rhea" id="RHEA-COMP:9863"/>
        <dbReference type="Rhea" id="RHEA-COMP:11604"/>
        <dbReference type="ChEBI" id="CHEBI:15378"/>
        <dbReference type="ChEBI" id="CHEBI:29999"/>
        <dbReference type="ChEBI" id="CHEBI:30616"/>
        <dbReference type="ChEBI" id="CHEBI:83421"/>
        <dbReference type="ChEBI" id="CHEBI:456216"/>
        <dbReference type="EC" id="2.7.11.1"/>
    </reaction>
</comment>
<evidence type="ECO:0000256" key="10">
    <source>
        <dbReference type="ARBA" id="ARBA00022837"/>
    </source>
</evidence>
<evidence type="ECO:0000256" key="6">
    <source>
        <dbReference type="ARBA" id="ARBA00022723"/>
    </source>
</evidence>
<evidence type="ECO:0000256" key="4">
    <source>
        <dbReference type="ARBA" id="ARBA00022527"/>
    </source>
</evidence>